<dbReference type="InterPro" id="IPR003439">
    <property type="entry name" value="ABC_transporter-like_ATP-bd"/>
</dbReference>
<organism evidence="6 7">
    <name type="scientific">Natranaeroarchaeum aerophilus</name>
    <dbReference type="NCBI Taxonomy" id="2917711"/>
    <lineage>
        <taxon>Archaea</taxon>
        <taxon>Methanobacteriati</taxon>
        <taxon>Methanobacteriota</taxon>
        <taxon>Stenosarchaea group</taxon>
        <taxon>Halobacteria</taxon>
        <taxon>Halobacteriales</taxon>
        <taxon>Natronoarchaeaceae</taxon>
        <taxon>Natranaeroarchaeum</taxon>
    </lineage>
</organism>
<dbReference type="GO" id="GO:0016887">
    <property type="term" value="F:ATP hydrolysis activity"/>
    <property type="evidence" value="ECO:0007669"/>
    <property type="project" value="InterPro"/>
</dbReference>
<keyword evidence="7" id="KW-1185">Reference proteome</keyword>
<dbReference type="AlphaFoldDB" id="A0AAE3FSR9"/>
<comment type="caution">
    <text evidence="6">The sequence shown here is derived from an EMBL/GenBank/DDBJ whole genome shotgun (WGS) entry which is preliminary data.</text>
</comment>
<comment type="similarity">
    <text evidence="1">Belongs to the ABC transporter superfamily.</text>
</comment>
<accession>A0AAE3FSR9</accession>
<protein>
    <submittedName>
        <fullName evidence="6">ABC transporter ATP-binding protein</fullName>
    </submittedName>
</protein>
<name>A0AAE3FSR9_9EURY</name>
<dbReference type="Pfam" id="PF08352">
    <property type="entry name" value="oligo_HPY"/>
    <property type="match status" value="1"/>
</dbReference>
<evidence type="ECO:0000256" key="1">
    <source>
        <dbReference type="ARBA" id="ARBA00005417"/>
    </source>
</evidence>
<sequence length="424" mass="46694">MSNPDHHTKSNGDEPLIVVEDLKTHYPITEGWLRRETGRIRAVDGVSFTINRGEVFGLVGESGCGKSTTAESILRLEEPTAGTVQFDGQAITELTGQALRSFRRRAQLVVQDPNEAFSPRMTIGEAVAEPLRLHGMDDVSRRRRLVEDLLERVGLSGTDADRYPHEFSGGEKQRISIARALILNPDLIVADEPTSALDNRVEADVLSLLDNIRREYGISVLLISHDLDIVRRFCDRLAVMYLGEIVEKGPVDTVLGSPAHPYTRVLLESVPSLDPSDQTLARPLTNTVPDPSDPPKGCRFHPRCPEIIPPEHVTLDRDCWRSVAEFHFTLQMGELPETVTEGNGDAAAVRKAFDLPQPLSDDRAETAIETASNAVADGNTERANSVLKEAFPTVCEREVPPENSVDGKLAKCHLHNEGSDNDLL</sequence>
<dbReference type="InterPro" id="IPR013563">
    <property type="entry name" value="Oligopep_ABC_C"/>
</dbReference>
<evidence type="ECO:0000256" key="4">
    <source>
        <dbReference type="ARBA" id="ARBA00022840"/>
    </source>
</evidence>
<dbReference type="GO" id="GO:0015833">
    <property type="term" value="P:peptide transport"/>
    <property type="evidence" value="ECO:0007669"/>
    <property type="project" value="InterPro"/>
</dbReference>
<dbReference type="InterPro" id="IPR050319">
    <property type="entry name" value="ABC_transp_ATP-bind"/>
</dbReference>
<dbReference type="GO" id="GO:0005524">
    <property type="term" value="F:ATP binding"/>
    <property type="evidence" value="ECO:0007669"/>
    <property type="project" value="UniProtKB-KW"/>
</dbReference>
<dbReference type="PROSITE" id="PS00211">
    <property type="entry name" value="ABC_TRANSPORTER_1"/>
    <property type="match status" value="1"/>
</dbReference>
<dbReference type="GO" id="GO:0055085">
    <property type="term" value="P:transmembrane transport"/>
    <property type="evidence" value="ECO:0007669"/>
    <property type="project" value="UniProtKB-ARBA"/>
</dbReference>
<evidence type="ECO:0000259" key="5">
    <source>
        <dbReference type="PROSITE" id="PS50893"/>
    </source>
</evidence>
<evidence type="ECO:0000256" key="2">
    <source>
        <dbReference type="ARBA" id="ARBA00022448"/>
    </source>
</evidence>
<feature type="domain" description="ABC transporter" evidence="5">
    <location>
        <begin position="17"/>
        <end position="267"/>
    </location>
</feature>
<reference evidence="6 7" key="1">
    <citation type="journal article" date="2022" name="Syst. Appl. Microbiol.">
        <title>Natronocalculus amylovorans gen. nov., sp. nov., and Natranaeroarchaeum aerophilus sp. nov., dominant culturable amylolytic natronoarchaea from hypersaline soda lakes in southwestern Siberia.</title>
        <authorList>
            <person name="Sorokin D.Y."/>
            <person name="Elcheninov A.G."/>
            <person name="Khizhniak T.V."/>
            <person name="Koenen M."/>
            <person name="Bale N.J."/>
            <person name="Damste J.S.S."/>
            <person name="Kublanov I.V."/>
        </authorList>
    </citation>
    <scope>NUCLEOTIDE SEQUENCE [LARGE SCALE GENOMIC DNA]</scope>
    <source>
        <strain evidence="6 7">AArc-St1-1</strain>
    </source>
</reference>
<dbReference type="Pfam" id="PF00005">
    <property type="entry name" value="ABC_tran"/>
    <property type="match status" value="1"/>
</dbReference>
<dbReference type="SMART" id="SM00382">
    <property type="entry name" value="AAA"/>
    <property type="match status" value="1"/>
</dbReference>
<dbReference type="PANTHER" id="PTHR43776:SF7">
    <property type="entry name" value="D,D-DIPEPTIDE TRANSPORT ATP-BINDING PROTEIN DDPF-RELATED"/>
    <property type="match status" value="1"/>
</dbReference>
<dbReference type="Proteomes" id="UP001202674">
    <property type="component" value="Unassembled WGS sequence"/>
</dbReference>
<proteinExistence type="inferred from homology"/>
<dbReference type="PANTHER" id="PTHR43776">
    <property type="entry name" value="TRANSPORT ATP-BINDING PROTEIN"/>
    <property type="match status" value="1"/>
</dbReference>
<dbReference type="FunFam" id="3.40.50.300:FF:000016">
    <property type="entry name" value="Oligopeptide ABC transporter ATP-binding component"/>
    <property type="match status" value="1"/>
</dbReference>
<dbReference type="CDD" id="cd03257">
    <property type="entry name" value="ABC_NikE_OppD_transporters"/>
    <property type="match status" value="1"/>
</dbReference>
<dbReference type="InterPro" id="IPR003593">
    <property type="entry name" value="AAA+_ATPase"/>
</dbReference>
<evidence type="ECO:0000313" key="7">
    <source>
        <dbReference type="Proteomes" id="UP001202674"/>
    </source>
</evidence>
<evidence type="ECO:0000313" key="6">
    <source>
        <dbReference type="EMBL" id="MCL9814892.1"/>
    </source>
</evidence>
<dbReference type="NCBIfam" id="TIGR01727">
    <property type="entry name" value="oligo_HPY"/>
    <property type="match status" value="1"/>
</dbReference>
<dbReference type="PROSITE" id="PS50893">
    <property type="entry name" value="ABC_TRANSPORTER_2"/>
    <property type="match status" value="1"/>
</dbReference>
<dbReference type="EMBL" id="JAKRVY010000010">
    <property type="protein sequence ID" value="MCL9814892.1"/>
    <property type="molecule type" value="Genomic_DNA"/>
</dbReference>
<dbReference type="InterPro" id="IPR027417">
    <property type="entry name" value="P-loop_NTPase"/>
</dbReference>
<gene>
    <name evidence="6" type="ORF">AArcSt11_14635</name>
</gene>
<keyword evidence="2" id="KW-0813">Transport</keyword>
<evidence type="ECO:0000256" key="3">
    <source>
        <dbReference type="ARBA" id="ARBA00022741"/>
    </source>
</evidence>
<dbReference type="RefSeq" id="WP_250598168.1">
    <property type="nucleotide sequence ID" value="NZ_JAKRVY010000010.1"/>
</dbReference>
<keyword evidence="3" id="KW-0547">Nucleotide-binding</keyword>
<dbReference type="SUPFAM" id="SSF52540">
    <property type="entry name" value="P-loop containing nucleoside triphosphate hydrolases"/>
    <property type="match status" value="1"/>
</dbReference>
<keyword evidence="4 6" id="KW-0067">ATP-binding</keyword>
<dbReference type="InterPro" id="IPR017871">
    <property type="entry name" value="ABC_transporter-like_CS"/>
</dbReference>
<dbReference type="Gene3D" id="3.40.50.300">
    <property type="entry name" value="P-loop containing nucleotide triphosphate hydrolases"/>
    <property type="match status" value="1"/>
</dbReference>